<dbReference type="KEGG" id="hch:HCH_01291"/>
<evidence type="ECO:0000313" key="2">
    <source>
        <dbReference type="EMBL" id="ABC28159.1"/>
    </source>
</evidence>
<dbReference type="OrthoDB" id="310066at2"/>
<gene>
    <name evidence="2" type="ordered locus">HCH_01291</name>
</gene>
<dbReference type="AlphaFoldDB" id="Q2SMG5"/>
<evidence type="ECO:0000256" key="1">
    <source>
        <dbReference type="SAM" id="MobiDB-lite"/>
    </source>
</evidence>
<keyword evidence="3" id="KW-1185">Reference proteome</keyword>
<dbReference type="STRING" id="349521.HCH_01291"/>
<reference evidence="2 3" key="1">
    <citation type="journal article" date="2005" name="Nucleic Acids Res.">
        <title>Genomic blueprint of Hahella chejuensis, a marine microbe producing an algicidal agent.</title>
        <authorList>
            <person name="Jeong H."/>
            <person name="Yim J.H."/>
            <person name="Lee C."/>
            <person name="Choi S.-H."/>
            <person name="Park Y.K."/>
            <person name="Yoon S.H."/>
            <person name="Hur C.-G."/>
            <person name="Kang H.-Y."/>
            <person name="Kim D."/>
            <person name="Lee H.H."/>
            <person name="Park K.H."/>
            <person name="Park S.-H."/>
            <person name="Park H.-S."/>
            <person name="Lee H.K."/>
            <person name="Oh T.K."/>
            <person name="Kim J.F."/>
        </authorList>
    </citation>
    <scope>NUCLEOTIDE SEQUENCE [LARGE SCALE GENOMIC DNA]</scope>
    <source>
        <strain evidence="2 3">KCTC 2396</strain>
    </source>
</reference>
<dbReference type="Proteomes" id="UP000000238">
    <property type="component" value="Chromosome"/>
</dbReference>
<feature type="region of interest" description="Disordered" evidence="1">
    <location>
        <begin position="174"/>
        <end position="210"/>
    </location>
</feature>
<name>Q2SMG5_HAHCH</name>
<sequence>MNNPILTRDDLLGGKLAEIMSYYILQQDADRKDFLNIARKQKGKFKDKAKRVEALFGYPVPAEVIEAEECMTAYNRYSGLAQDVWMLAGEMMSLPDKVSAKDIAVSLRDFELIMRLLTGLEIIGRDPSGDTCFLNMLPSPLGTARVIIYDHETGEPSSEEYFSIADFVADRWEEDCPREPDDDDMDEDEDEDEDEENENEEDFQEEEWFSKHSDAAKQAIEDFNPFAKAEIEQRPYYHDPKQLFSRTDWLHGHPSGRPTYAFASKMDQAPTFEVYEREKPLLDKEPALANYWMLAHFFLGNHAACRDTIDLVKQASALGSITQAIAEALDETLTALETKPDSATFGRLDHQKITDLINQTQANCSPEHLEPARRADLLEARGETQIKQLKPEECKQRLAGGADPLTLISEYPDDVATHDLALTALAEQDSEFNKIVTAYFKERTEDAFNEWPYKRQPELIDRRLSLPLAAAFKSGLKYDADHKKAYSGITLTLGKYDDDNAMAALEAAVSQLPPDDDRLEYVIQCLQDSQHPRRNEMMSKAAWRLFDILDVALKNQQEQAQQRREEGPTLDNMINVENHYLTAAHIFLQEDSSEALQVAEKLLRHREHFRLLKHILGDAFRLAGNHDLKEHAEFAKYYVTRVAAIEVDDTEMTIEDFTLLNYIEAAIAWCKLDPKAAKATAKKLFKRKTESPYFDLEIKSGQLYALLADDKDNAELLGWARRLLGNRSNATRICGPLRAAGELKLTSLTEDVRYHLYSDYSDLFPAQVLLKEIAWDSYRALNKDCAEAPARRKKDQFASYVDVDKLADALGHPERHDLDHVCKRIYKENHISPEAIPALSQYLTDLLQYSGDDTDRVEAREGLRALRIQGVDAQPALASLLQLEHMAADHFNTILYTMRFVEPEARLREWLYSTDIAELLTQLADPAPRFLPWLDLIAARAVALTKDQNSEPLIRALTQAMDHRLSFPLGDWSDEEPTLIRLPQILSRFKSDKRIDSSLKKLKRCVDKADLYTFDVSRLTRRRAIPDANAIQISKGETICFKQPIKGPDDDEAIYTLTITPASDSVMFECGVHNLYFRTCMEDEELKSAGQIPVQNESAALSLAQSMAFEAMILGYSQEKPAPKKAKKRSK</sequence>
<protein>
    <submittedName>
        <fullName evidence="2">Uncharacterized protein</fullName>
    </submittedName>
</protein>
<dbReference type="HOGENOM" id="CLU_279757_0_0_6"/>
<feature type="compositionally biased region" description="Acidic residues" evidence="1">
    <location>
        <begin position="180"/>
        <end position="207"/>
    </location>
</feature>
<dbReference type="RefSeq" id="WP_011395232.1">
    <property type="nucleotide sequence ID" value="NC_007645.1"/>
</dbReference>
<proteinExistence type="predicted"/>
<accession>Q2SMG5</accession>
<evidence type="ECO:0000313" key="3">
    <source>
        <dbReference type="Proteomes" id="UP000000238"/>
    </source>
</evidence>
<organism evidence="2 3">
    <name type="scientific">Hahella chejuensis (strain KCTC 2396)</name>
    <dbReference type="NCBI Taxonomy" id="349521"/>
    <lineage>
        <taxon>Bacteria</taxon>
        <taxon>Pseudomonadati</taxon>
        <taxon>Pseudomonadota</taxon>
        <taxon>Gammaproteobacteria</taxon>
        <taxon>Oceanospirillales</taxon>
        <taxon>Hahellaceae</taxon>
        <taxon>Hahella</taxon>
    </lineage>
</organism>
<dbReference type="EMBL" id="CP000155">
    <property type="protein sequence ID" value="ABC28159.1"/>
    <property type="molecule type" value="Genomic_DNA"/>
</dbReference>